<evidence type="ECO:0000256" key="1">
    <source>
        <dbReference type="ARBA" id="ARBA00006754"/>
    </source>
</evidence>
<dbReference type="PANTHER" id="PTHR33744">
    <property type="entry name" value="CARBOHYDRATE DIACID REGULATOR"/>
    <property type="match status" value="1"/>
</dbReference>
<protein>
    <submittedName>
        <fullName evidence="6">PucR family transcriptional regulator</fullName>
    </submittedName>
</protein>
<feature type="domain" description="CdaR GGDEF-like" evidence="5">
    <location>
        <begin position="249"/>
        <end position="366"/>
    </location>
</feature>
<comment type="caution">
    <text evidence="6">The sequence shown here is derived from an EMBL/GenBank/DDBJ whole genome shotgun (WGS) entry which is preliminary data.</text>
</comment>
<proteinExistence type="inferred from homology"/>
<evidence type="ECO:0000313" key="6">
    <source>
        <dbReference type="EMBL" id="NGO71884.1"/>
    </source>
</evidence>
<dbReference type="Pfam" id="PF17853">
    <property type="entry name" value="GGDEF_2"/>
    <property type="match status" value="1"/>
</dbReference>
<dbReference type="EMBL" id="JAAKZZ010000365">
    <property type="protein sequence ID" value="NGO71884.1"/>
    <property type="molecule type" value="Genomic_DNA"/>
</dbReference>
<dbReference type="InterPro" id="IPR042070">
    <property type="entry name" value="PucR_C-HTH_sf"/>
</dbReference>
<feature type="domain" description="RsbT co-antagonist protein RsbRD N-terminal" evidence="4">
    <location>
        <begin position="93"/>
        <end position="234"/>
    </location>
</feature>
<evidence type="ECO:0000313" key="7">
    <source>
        <dbReference type="Proteomes" id="UP000477722"/>
    </source>
</evidence>
<accession>A0A6G4X576</accession>
<dbReference type="Pfam" id="PF14361">
    <property type="entry name" value="RsbRD_N"/>
    <property type="match status" value="1"/>
</dbReference>
<feature type="compositionally biased region" description="Pro residues" evidence="2">
    <location>
        <begin position="1"/>
        <end position="18"/>
    </location>
</feature>
<evidence type="ECO:0000259" key="4">
    <source>
        <dbReference type="Pfam" id="PF14361"/>
    </source>
</evidence>
<comment type="similarity">
    <text evidence="1">Belongs to the CdaR family.</text>
</comment>
<name>A0A6G4X576_9ACTN</name>
<reference evidence="6 7" key="1">
    <citation type="submission" date="2020-02" db="EMBL/GenBank/DDBJ databases">
        <title>Whole-genome analyses of novel actinobacteria.</title>
        <authorList>
            <person name="Sahin N."/>
            <person name="Tatar D."/>
        </authorList>
    </citation>
    <scope>NUCLEOTIDE SEQUENCE [LARGE SCALE GENOMIC DNA]</scope>
    <source>
        <strain evidence="6 7">SB3404</strain>
    </source>
</reference>
<dbReference type="AlphaFoldDB" id="A0A6G4X576"/>
<evidence type="ECO:0000259" key="3">
    <source>
        <dbReference type="Pfam" id="PF13556"/>
    </source>
</evidence>
<organism evidence="6 7">
    <name type="scientific">Streptomyces boncukensis</name>
    <dbReference type="NCBI Taxonomy" id="2711219"/>
    <lineage>
        <taxon>Bacteria</taxon>
        <taxon>Bacillati</taxon>
        <taxon>Actinomycetota</taxon>
        <taxon>Actinomycetes</taxon>
        <taxon>Kitasatosporales</taxon>
        <taxon>Streptomycetaceae</taxon>
        <taxon>Streptomyces</taxon>
    </lineage>
</organism>
<feature type="domain" description="PucR C-terminal helix-turn-helix" evidence="3">
    <location>
        <begin position="421"/>
        <end position="476"/>
    </location>
</feature>
<dbReference type="InterPro" id="IPR025751">
    <property type="entry name" value="RsbRD_N_dom"/>
</dbReference>
<sequence>MIRRTPPQPLLAPAPAPSPRCRCTAADVTGKPVALREEDGVTAHTSQRRLRRAWLARLSPQGEVDLGGAALPRTVIEEAVARLGRTPACWAIELSAVVVQRIVAEVPHLGGSPAAVEMLRRGNEATTVRALSILMGSPAAVAPVGEATLEGIREFVHRAIPLERVLQGVRIGHAATTEAFLRACTELVDPDRVVEEVTAVSRELFCYVDDLSDAMIRTYLAEHEVWSTSAAAARAGLVRSLLSGDAAEATVDTDEASRALGYNLRRTHEAVVVWSDAPDAGSALQAAAIEVLRARGATATLAVPMAAGRLWAWGAVPDSGGVRKDGAGKTIADALAGRQLQAAFGTPGAGVAGFARSHHEAQRAERLERLRRHAGRRVRPVTSYADVAAIALLATDLEAAADFVRRELGALAGPSATMEALRTTLYHYLGAERSLVEVAGRLHVARATVTYRVKRAQEVLGHGLDDRRFALHTALALAEELGDAVLTPPVPQS</sequence>
<dbReference type="PANTHER" id="PTHR33744:SF1">
    <property type="entry name" value="DNA-BINDING TRANSCRIPTIONAL ACTIVATOR ADER"/>
    <property type="match status" value="1"/>
</dbReference>
<dbReference type="InterPro" id="IPR025736">
    <property type="entry name" value="PucR_C-HTH_dom"/>
</dbReference>
<dbReference type="Proteomes" id="UP000477722">
    <property type="component" value="Unassembled WGS sequence"/>
</dbReference>
<dbReference type="InterPro" id="IPR041522">
    <property type="entry name" value="CdaR_GGDEF"/>
</dbReference>
<feature type="region of interest" description="Disordered" evidence="2">
    <location>
        <begin position="1"/>
        <end position="22"/>
    </location>
</feature>
<dbReference type="InterPro" id="IPR051448">
    <property type="entry name" value="CdaR-like_regulators"/>
</dbReference>
<evidence type="ECO:0000256" key="2">
    <source>
        <dbReference type="SAM" id="MobiDB-lite"/>
    </source>
</evidence>
<dbReference type="Gene3D" id="1.10.10.2840">
    <property type="entry name" value="PucR C-terminal helix-turn-helix domain"/>
    <property type="match status" value="1"/>
</dbReference>
<evidence type="ECO:0000259" key="5">
    <source>
        <dbReference type="Pfam" id="PF17853"/>
    </source>
</evidence>
<gene>
    <name evidence="6" type="ORF">G5C65_26755</name>
</gene>
<dbReference type="Pfam" id="PF13556">
    <property type="entry name" value="HTH_30"/>
    <property type="match status" value="1"/>
</dbReference>
<keyword evidence="7" id="KW-1185">Reference proteome</keyword>